<feature type="domain" description="Surface-adhesin protein E-like" evidence="2">
    <location>
        <begin position="36"/>
        <end position="139"/>
    </location>
</feature>
<dbReference type="EMBL" id="CP007501">
    <property type="protein sequence ID" value="AKD24748.1"/>
    <property type="molecule type" value="Genomic_DNA"/>
</dbReference>
<dbReference type="HOGENOM" id="CLU_1833362_0_0_4"/>
<evidence type="ECO:0000256" key="1">
    <source>
        <dbReference type="SAM" id="SignalP"/>
    </source>
</evidence>
<dbReference type="KEGG" id="pdq:CL55_00004150"/>
<evidence type="ECO:0000313" key="4">
    <source>
        <dbReference type="Proteomes" id="UP000061135"/>
    </source>
</evidence>
<keyword evidence="4" id="KW-1185">Reference proteome</keyword>
<dbReference type="STRING" id="1835254.CL55_00004150"/>
<organism evidence="3 4">
    <name type="scientific">Polynucleobacter duraquae</name>
    <dbReference type="NCBI Taxonomy" id="1835254"/>
    <lineage>
        <taxon>Bacteria</taxon>
        <taxon>Pseudomonadati</taxon>
        <taxon>Pseudomonadota</taxon>
        <taxon>Betaproteobacteria</taxon>
        <taxon>Burkholderiales</taxon>
        <taxon>Burkholderiaceae</taxon>
        <taxon>Polynucleobacter</taxon>
    </lineage>
</organism>
<sequence length="140" mass="15539">MVYSPHLFLTFILLLGSSGSSIAMAQAENDMVSVVDKKGYSIAYYKSSIKALPPESKKVWIITNRQKIDEPTKQRIGSVRSNILFNCKYMTYSTLATIQYSEPNAQGKKVLQTETGFNLADDPVPEDSALAIIQKQVCNP</sequence>
<dbReference type="Pfam" id="PF16747">
    <property type="entry name" value="Adhesin_E"/>
    <property type="match status" value="1"/>
</dbReference>
<gene>
    <name evidence="3" type="ORF">CL55_00004150</name>
</gene>
<proteinExistence type="predicted"/>
<dbReference type="Proteomes" id="UP000061135">
    <property type="component" value="Chromosome"/>
</dbReference>
<feature type="signal peptide" evidence="1">
    <location>
        <begin position="1"/>
        <end position="25"/>
    </location>
</feature>
<feature type="chain" id="PRO_5002413709" description="Surface-adhesin protein E-like domain-containing protein" evidence="1">
    <location>
        <begin position="26"/>
        <end position="140"/>
    </location>
</feature>
<evidence type="ECO:0000259" key="2">
    <source>
        <dbReference type="Pfam" id="PF16747"/>
    </source>
</evidence>
<accession>A0A0E3V0M6</accession>
<dbReference type="PATRIC" id="fig|576611.7.peg.416"/>
<protein>
    <recommendedName>
        <fullName evidence="2">Surface-adhesin protein E-like domain-containing protein</fullName>
    </recommendedName>
</protein>
<keyword evidence="1" id="KW-0732">Signal</keyword>
<name>A0A0E3V0M6_9BURK</name>
<evidence type="ECO:0000313" key="3">
    <source>
        <dbReference type="EMBL" id="AKD24748.1"/>
    </source>
</evidence>
<dbReference type="AlphaFoldDB" id="A0A0E3V0M6"/>
<reference evidence="3 4" key="1">
    <citation type="submission" date="2014-03" db="EMBL/GenBank/DDBJ databases">
        <title>Genome of Polynucleobacter strain MWH-MoK4.</title>
        <authorList>
            <person name="Hahn M.W."/>
        </authorList>
    </citation>
    <scope>NUCLEOTIDE SEQUENCE [LARGE SCALE GENOMIC DNA]</scope>
    <source>
        <strain evidence="3 4">MWH-MoK4</strain>
    </source>
</reference>
<dbReference type="InterPro" id="IPR031939">
    <property type="entry name" value="Adhesin_E-like"/>
</dbReference>